<reference evidence="3" key="1">
    <citation type="journal article" date="2019" name="Int. J. Syst. Evol. Microbiol.">
        <title>The Global Catalogue of Microorganisms (GCM) 10K type strain sequencing project: providing services to taxonomists for standard genome sequencing and annotation.</title>
        <authorList>
            <consortium name="The Broad Institute Genomics Platform"/>
            <consortium name="The Broad Institute Genome Sequencing Center for Infectious Disease"/>
            <person name="Wu L."/>
            <person name="Ma J."/>
        </authorList>
    </citation>
    <scope>NUCLEOTIDE SEQUENCE [LARGE SCALE GENOMIC DNA]</scope>
    <source>
        <strain evidence="3">CCUG 50213</strain>
    </source>
</reference>
<dbReference type="EMBL" id="JBHTLY010000001">
    <property type="protein sequence ID" value="MFD1200879.1"/>
    <property type="molecule type" value="Genomic_DNA"/>
</dbReference>
<gene>
    <name evidence="2" type="ORF">ACFQ3U_03115</name>
</gene>
<protein>
    <submittedName>
        <fullName evidence="2">SDR family NAD(P)-dependent oxidoreductase</fullName>
    </submittedName>
</protein>
<dbReference type="PANTHER" id="PTHR42760">
    <property type="entry name" value="SHORT-CHAIN DEHYDROGENASES/REDUCTASES FAMILY MEMBER"/>
    <property type="match status" value="1"/>
</dbReference>
<organism evidence="2 3">
    <name type="scientific">Leucobacter albus</name>
    <dbReference type="NCBI Taxonomy" id="272210"/>
    <lineage>
        <taxon>Bacteria</taxon>
        <taxon>Bacillati</taxon>
        <taxon>Actinomycetota</taxon>
        <taxon>Actinomycetes</taxon>
        <taxon>Micrococcales</taxon>
        <taxon>Microbacteriaceae</taxon>
        <taxon>Leucobacter</taxon>
    </lineage>
</organism>
<dbReference type="SUPFAM" id="SSF51735">
    <property type="entry name" value="NAD(P)-binding Rossmann-fold domains"/>
    <property type="match status" value="1"/>
</dbReference>
<keyword evidence="3" id="KW-1185">Reference proteome</keyword>
<dbReference type="CDD" id="cd05233">
    <property type="entry name" value="SDR_c"/>
    <property type="match status" value="1"/>
</dbReference>
<dbReference type="Proteomes" id="UP001597181">
    <property type="component" value="Unassembled WGS sequence"/>
</dbReference>
<accession>A0ABW3TKX4</accession>
<dbReference type="PANTHER" id="PTHR42760:SF122">
    <property type="entry name" value="NAD(P)-BINDING PROTEIN"/>
    <property type="match status" value="1"/>
</dbReference>
<evidence type="ECO:0000313" key="2">
    <source>
        <dbReference type="EMBL" id="MFD1200879.1"/>
    </source>
</evidence>
<comment type="caution">
    <text evidence="2">The sequence shown here is derived from an EMBL/GenBank/DDBJ whole genome shotgun (WGS) entry which is preliminary data.</text>
</comment>
<evidence type="ECO:0000313" key="3">
    <source>
        <dbReference type="Proteomes" id="UP001597181"/>
    </source>
</evidence>
<proteinExistence type="inferred from homology"/>
<dbReference type="PRINTS" id="PR00081">
    <property type="entry name" value="GDHRDH"/>
</dbReference>
<dbReference type="PRINTS" id="PR00080">
    <property type="entry name" value="SDRFAMILY"/>
</dbReference>
<dbReference type="RefSeq" id="WP_343959495.1">
    <property type="nucleotide sequence ID" value="NZ_BAAAKZ010000003.1"/>
</dbReference>
<dbReference type="Gene3D" id="3.40.50.720">
    <property type="entry name" value="NAD(P)-binding Rossmann-like Domain"/>
    <property type="match status" value="1"/>
</dbReference>
<sequence length="268" mass="27576">MNDLEGKIAMVVGAGTAGDEIGNGRATALLMARHGATVVCVDRDADSARRTAEMIVAEGGTAEGLGADATDEAAVAALVADVVQRYGRIDVLDNNVGIGKLGGVTELADEEWNRVIAVNLKTAINAMKHVIPHMVAAGGGAIVNISSVAGLRWGGAAYASYYATKAALTHLSRTTAIEFARAGVRVNAISPGYIKTPMVASIAGLSATYGAADVAQMWEERDRQVPLGHMGEPWDVAEAAVFLASDRAKFITGTDLVVDGGLTVKSAG</sequence>
<dbReference type="InterPro" id="IPR002347">
    <property type="entry name" value="SDR_fam"/>
</dbReference>
<evidence type="ECO:0000256" key="1">
    <source>
        <dbReference type="ARBA" id="ARBA00006484"/>
    </source>
</evidence>
<name>A0ABW3TKX4_9MICO</name>
<dbReference type="Pfam" id="PF13561">
    <property type="entry name" value="adh_short_C2"/>
    <property type="match status" value="1"/>
</dbReference>
<comment type="similarity">
    <text evidence="1">Belongs to the short-chain dehydrogenases/reductases (SDR) family.</text>
</comment>
<dbReference type="InterPro" id="IPR036291">
    <property type="entry name" value="NAD(P)-bd_dom_sf"/>
</dbReference>